<name>A0ABQ1EWG9_9BACL</name>
<comment type="caution">
    <text evidence="1">The sequence shown here is derived from an EMBL/GenBank/DDBJ whole genome shotgun (WGS) entry which is preliminary data.</text>
</comment>
<organism evidence="1 2">
    <name type="scientific">Paenibacillus marchantiophytorum</name>
    <dbReference type="NCBI Taxonomy" id="1619310"/>
    <lineage>
        <taxon>Bacteria</taxon>
        <taxon>Bacillati</taxon>
        <taxon>Bacillota</taxon>
        <taxon>Bacilli</taxon>
        <taxon>Bacillales</taxon>
        <taxon>Paenibacillaceae</taxon>
        <taxon>Paenibacillus</taxon>
    </lineage>
</organism>
<evidence type="ECO:0000313" key="1">
    <source>
        <dbReference type="EMBL" id="GFZ90343.1"/>
    </source>
</evidence>
<proteinExistence type="predicted"/>
<protein>
    <submittedName>
        <fullName evidence="1">Uncharacterized protein</fullName>
    </submittedName>
</protein>
<keyword evidence="2" id="KW-1185">Reference proteome</keyword>
<dbReference type="Proteomes" id="UP000615455">
    <property type="component" value="Unassembled WGS sequence"/>
</dbReference>
<reference evidence="2" key="1">
    <citation type="journal article" date="2019" name="Int. J. Syst. Evol. Microbiol.">
        <title>The Global Catalogue of Microorganisms (GCM) 10K type strain sequencing project: providing services to taxonomists for standard genome sequencing and annotation.</title>
        <authorList>
            <consortium name="The Broad Institute Genomics Platform"/>
            <consortium name="The Broad Institute Genome Sequencing Center for Infectious Disease"/>
            <person name="Wu L."/>
            <person name="Ma J."/>
        </authorList>
    </citation>
    <scope>NUCLEOTIDE SEQUENCE [LARGE SCALE GENOMIC DNA]</scope>
    <source>
        <strain evidence="2">CGMCC 1.15043</strain>
    </source>
</reference>
<evidence type="ECO:0000313" key="2">
    <source>
        <dbReference type="Proteomes" id="UP000615455"/>
    </source>
</evidence>
<gene>
    <name evidence="1" type="ORF">GCM10008018_40760</name>
</gene>
<accession>A0ABQ1EWG9</accession>
<sequence length="138" mass="15911">MLFQALLRMDRNASLTISAKQAVAMLPYIRESMEEGSMNDTERKQVLGSLTSEQRTFLDEQSKQVNKRIEERVDKPHTELSQEEREKRINAFIEQRKERAVEAGQIDRVDGGTQQLDPRSIGKSIEQQLVELLVSKHD</sequence>
<dbReference type="EMBL" id="BMHE01000022">
    <property type="protein sequence ID" value="GFZ90343.1"/>
    <property type="molecule type" value="Genomic_DNA"/>
</dbReference>